<comment type="caution">
    <text evidence="2">The sequence shown here is derived from an EMBL/GenBank/DDBJ whole genome shotgun (WGS) entry which is preliminary data.</text>
</comment>
<accession>A0AAW0PSY9</accession>
<keyword evidence="3" id="KW-1185">Reference proteome</keyword>
<reference evidence="3" key="1">
    <citation type="submission" date="2024-04" db="EMBL/GenBank/DDBJ databases">
        <title>Salinicola lusitanus LLJ914,a marine bacterium isolated from the Okinawa Trough.</title>
        <authorList>
            <person name="Li J."/>
        </authorList>
    </citation>
    <scope>NUCLEOTIDE SEQUENCE [LARGE SCALE GENOMIC DNA]</scope>
</reference>
<dbReference type="EMBL" id="JBBPFD010000002">
    <property type="protein sequence ID" value="KAK7938898.1"/>
    <property type="molecule type" value="Genomic_DNA"/>
</dbReference>
<evidence type="ECO:0000313" key="2">
    <source>
        <dbReference type="EMBL" id="KAK7938898.1"/>
    </source>
</evidence>
<feature type="region of interest" description="Disordered" evidence="1">
    <location>
        <begin position="370"/>
        <end position="397"/>
    </location>
</feature>
<feature type="compositionally biased region" description="Basic and acidic residues" evidence="1">
    <location>
        <begin position="388"/>
        <end position="397"/>
    </location>
</feature>
<organism evidence="2 3">
    <name type="scientific">Mugilogobius chulae</name>
    <name type="common">yellowstripe goby</name>
    <dbReference type="NCBI Taxonomy" id="88201"/>
    <lineage>
        <taxon>Eukaryota</taxon>
        <taxon>Metazoa</taxon>
        <taxon>Chordata</taxon>
        <taxon>Craniata</taxon>
        <taxon>Vertebrata</taxon>
        <taxon>Euteleostomi</taxon>
        <taxon>Actinopterygii</taxon>
        <taxon>Neopterygii</taxon>
        <taxon>Teleostei</taxon>
        <taxon>Neoteleostei</taxon>
        <taxon>Acanthomorphata</taxon>
        <taxon>Gobiaria</taxon>
        <taxon>Gobiiformes</taxon>
        <taxon>Gobioidei</taxon>
        <taxon>Gobiidae</taxon>
        <taxon>Gobionellinae</taxon>
        <taxon>Mugilogobius</taxon>
    </lineage>
</organism>
<name>A0AAW0PSY9_9GOBI</name>
<dbReference type="Proteomes" id="UP001460270">
    <property type="component" value="Unassembled WGS sequence"/>
</dbReference>
<sequence length="437" mass="48374">MSHRVDATNKSPSLLHLSLSSAERREEADVPSTPLFTSVKSSLSKCGAVSQSLFTPPQFGASVPSQPLIGSHTAPDLIGSHTTQPLIGSLTVKPLPLFSHSFLQLILEFKAHTLFHSTKSFRFCFYNFCSGKRNLPYKGPKSTVQTPATAPSPALVKSYTRFQLCHAKRIIRNHPNAPNMAPVNSNANRNVAGSGSSSAPRANAVNYVTLQKDKKCLVAKSNIYLDIKKLKTVMMGLDDHINQLMSQNRQTKAELAQAKSMQSQFAANISELYSQQRIVNDHLDKKCSEVKSQILARIDQTNFTSADFVWDLTRELEPLKPLEELERDWLDTSRKQNSEDSHENLEQVCVEFLHKWSCCPFFPAAENETEANVSASTSEPNNPSTSSDKSEVDSQMRMEEIVKAAENETVKLTPANGDEAENCECSAADEAMAFDFD</sequence>
<protein>
    <submittedName>
        <fullName evidence="2">Uncharacterized protein</fullName>
    </submittedName>
</protein>
<proteinExistence type="predicted"/>
<gene>
    <name evidence="2" type="ORF">WMY93_002224</name>
</gene>
<evidence type="ECO:0000256" key="1">
    <source>
        <dbReference type="SAM" id="MobiDB-lite"/>
    </source>
</evidence>
<dbReference type="AlphaFoldDB" id="A0AAW0PSY9"/>
<feature type="compositionally biased region" description="Low complexity" evidence="1">
    <location>
        <begin position="374"/>
        <end position="387"/>
    </location>
</feature>
<evidence type="ECO:0000313" key="3">
    <source>
        <dbReference type="Proteomes" id="UP001460270"/>
    </source>
</evidence>